<dbReference type="Pfam" id="PF22692">
    <property type="entry name" value="LlgE_F_G_D1"/>
    <property type="match status" value="1"/>
</dbReference>
<dbReference type="InterPro" id="IPR012834">
    <property type="entry name" value="FlgG_G_neg"/>
</dbReference>
<dbReference type="InterPro" id="IPR037925">
    <property type="entry name" value="FlgE/F/G-like"/>
</dbReference>
<feature type="domain" description="Flagellar basal body rod protein N-terminal" evidence="5">
    <location>
        <begin position="8"/>
        <end position="35"/>
    </location>
</feature>
<evidence type="ECO:0000256" key="3">
    <source>
        <dbReference type="NCBIfam" id="TIGR02488"/>
    </source>
</evidence>
<keyword evidence="9" id="KW-1185">Reference proteome</keyword>
<accession>A0AB94IWM5</accession>
<reference evidence="9" key="1">
    <citation type="submission" date="2010-03" db="EMBL/GenBank/DDBJ databases">
        <title>The genome sequence of Synergistetes sp. SGP1.</title>
        <authorList>
            <consortium name="metaHIT consortium -- http://www.metahit.eu/"/>
            <person name="Pajon A."/>
            <person name="Turner K."/>
            <person name="Parkhill J."/>
            <person name="Wade W."/>
            <person name="Vartoukian S."/>
        </authorList>
    </citation>
    <scope>NUCLEOTIDE SEQUENCE [LARGE SCALE GENOMIC DNA]</scope>
    <source>
        <strain evidence="9">SGP1</strain>
    </source>
</reference>
<dbReference type="PANTHER" id="PTHR30435:SF19">
    <property type="entry name" value="FLAGELLAR BASAL-BODY ROD PROTEIN FLGG"/>
    <property type="match status" value="1"/>
</dbReference>
<protein>
    <recommendedName>
        <fullName evidence="2 3">Flagellar basal-body rod protein FlgG</fullName>
    </recommendedName>
</protein>
<dbReference type="SUPFAM" id="SSF117143">
    <property type="entry name" value="Flagellar hook protein flgE"/>
    <property type="match status" value="1"/>
</dbReference>
<dbReference type="NCBIfam" id="TIGR03506">
    <property type="entry name" value="FlgEFG_subfam"/>
    <property type="match status" value="2"/>
</dbReference>
<feature type="domain" description="Flagellar basal-body/hook protein C-terminal" evidence="6">
    <location>
        <begin position="221"/>
        <end position="266"/>
    </location>
</feature>
<dbReference type="NCBIfam" id="TIGR02488">
    <property type="entry name" value="flgG_G_neg"/>
    <property type="match status" value="1"/>
</dbReference>
<dbReference type="Proteomes" id="UP000008957">
    <property type="component" value="Chromosome"/>
</dbReference>
<dbReference type="InterPro" id="IPR001444">
    <property type="entry name" value="Flag_bb_rod_N"/>
</dbReference>
<dbReference type="RefSeq" id="WP_015556294.1">
    <property type="nucleotide sequence ID" value="NC_021038.1"/>
</dbReference>
<proteinExistence type="inferred from homology"/>
<keyword evidence="8" id="KW-0282">Flagellum</keyword>
<gene>
    <name evidence="8" type="ORF">SY1_08510</name>
</gene>
<keyword evidence="4" id="KW-0975">Bacterial flagellum</keyword>
<sequence length="268" mass="29000">MLRALWSSASGMIAQQTNLDVVSHNLANVNTQGYKKRRADFEDLLYQVWREPGTPVEPNSTVPTGVQVGLGTRVTATPSFMTQGHFQITDNKMDWAIAGQTMAGENAFFQVTQQDGTIAYTRAGAWEIDGDGQIVSEDGLLLEPAMVVPENATSVQLTRTGRVMVTIPGQTEPQEIGQLELARFINPAGLRALGDRLFLETSASGAPIVGQPGQNGMPTVRQGVLEMSNVQVVEEMVGMIIAQRAYEANSKGIQTADELLRIANGLKR</sequence>
<dbReference type="Pfam" id="PF00460">
    <property type="entry name" value="Flg_bb_rod"/>
    <property type="match status" value="1"/>
</dbReference>
<keyword evidence="8" id="KW-0969">Cilium</keyword>
<dbReference type="GO" id="GO:0009426">
    <property type="term" value="C:bacterial-type flagellum basal body, distal rod"/>
    <property type="evidence" value="ECO:0007669"/>
    <property type="project" value="UniProtKB-UniRule"/>
</dbReference>
<dbReference type="InterPro" id="IPR010930">
    <property type="entry name" value="Flg_bb/hook_C_dom"/>
</dbReference>
<feature type="domain" description="Flagellar hook protein FlgE/F/G-like D1" evidence="7">
    <location>
        <begin position="106"/>
        <end position="165"/>
    </location>
</feature>
<dbReference type="EMBL" id="FP929056">
    <property type="protein sequence ID" value="CBL28147.1"/>
    <property type="molecule type" value="Genomic_DNA"/>
</dbReference>
<dbReference type="PANTHER" id="PTHR30435">
    <property type="entry name" value="FLAGELLAR PROTEIN"/>
    <property type="match status" value="1"/>
</dbReference>
<dbReference type="GO" id="GO:0071978">
    <property type="term" value="P:bacterial-type flagellum-dependent swarming motility"/>
    <property type="evidence" value="ECO:0007669"/>
    <property type="project" value="TreeGrafter"/>
</dbReference>
<dbReference type="Pfam" id="PF06429">
    <property type="entry name" value="Flg_bbr_C"/>
    <property type="match status" value="1"/>
</dbReference>
<comment type="similarity">
    <text evidence="1 4">Belongs to the flagella basal body rod proteins family.</text>
</comment>
<evidence type="ECO:0000313" key="9">
    <source>
        <dbReference type="Proteomes" id="UP000008957"/>
    </source>
</evidence>
<evidence type="ECO:0000256" key="1">
    <source>
        <dbReference type="ARBA" id="ARBA00009677"/>
    </source>
</evidence>
<evidence type="ECO:0000259" key="7">
    <source>
        <dbReference type="Pfam" id="PF22692"/>
    </source>
</evidence>
<evidence type="ECO:0000256" key="4">
    <source>
        <dbReference type="RuleBase" id="RU362116"/>
    </source>
</evidence>
<evidence type="ECO:0000313" key="8">
    <source>
        <dbReference type="EMBL" id="CBL28147.1"/>
    </source>
</evidence>
<evidence type="ECO:0000259" key="5">
    <source>
        <dbReference type="Pfam" id="PF00460"/>
    </source>
</evidence>
<evidence type="ECO:0000259" key="6">
    <source>
        <dbReference type="Pfam" id="PF06429"/>
    </source>
</evidence>
<name>A0AB94IWM5_9BACT</name>
<dbReference type="InterPro" id="IPR053967">
    <property type="entry name" value="LlgE_F_G-like_D1"/>
</dbReference>
<dbReference type="KEGG" id="sbr:SY1_08510"/>
<comment type="subcellular location">
    <subcellularLocation>
        <location evidence="4">Bacterial flagellum basal body</location>
    </subcellularLocation>
</comment>
<evidence type="ECO:0000256" key="2">
    <source>
        <dbReference type="ARBA" id="ARBA00017948"/>
    </source>
</evidence>
<dbReference type="InterPro" id="IPR020013">
    <property type="entry name" value="Flagellar_FlgE/F/G"/>
</dbReference>
<organism evidence="8 9">
    <name type="scientific">Fretibacterium fastidiosum</name>
    <dbReference type="NCBI Taxonomy" id="651822"/>
    <lineage>
        <taxon>Bacteria</taxon>
        <taxon>Thermotogati</taxon>
        <taxon>Synergistota</taxon>
        <taxon>Synergistia</taxon>
        <taxon>Synergistales</taxon>
        <taxon>Aminobacteriaceae</taxon>
        <taxon>Fretibacterium</taxon>
    </lineage>
</organism>
<keyword evidence="8" id="KW-0966">Cell projection</keyword>
<reference evidence="8 9" key="2">
    <citation type="submission" date="2010-03" db="EMBL/GenBank/DDBJ databases">
        <authorList>
            <person name="Pajon A."/>
        </authorList>
    </citation>
    <scope>NUCLEOTIDE SEQUENCE [LARGE SCALE GENOMIC DNA]</scope>
    <source>
        <strain evidence="8 9">SGP1</strain>
    </source>
</reference>
<dbReference type="AlphaFoldDB" id="A0AB94IWM5"/>